<name>A0A0C2FH98_9BILA</name>
<dbReference type="InterPro" id="IPR036397">
    <property type="entry name" value="RNaseH_sf"/>
</dbReference>
<proteinExistence type="predicted"/>
<dbReference type="OrthoDB" id="7951431at2759"/>
<dbReference type="Gene3D" id="3.30.420.10">
    <property type="entry name" value="Ribonuclease H-like superfamily/Ribonuclease H"/>
    <property type="match status" value="1"/>
</dbReference>
<evidence type="ECO:0008006" key="3">
    <source>
        <dbReference type="Google" id="ProtNLM"/>
    </source>
</evidence>
<organism evidence="1 2">
    <name type="scientific">Ancylostoma duodenale</name>
    <dbReference type="NCBI Taxonomy" id="51022"/>
    <lineage>
        <taxon>Eukaryota</taxon>
        <taxon>Metazoa</taxon>
        <taxon>Ecdysozoa</taxon>
        <taxon>Nematoda</taxon>
        <taxon>Chromadorea</taxon>
        <taxon>Rhabditida</taxon>
        <taxon>Rhabditina</taxon>
        <taxon>Rhabditomorpha</taxon>
        <taxon>Strongyloidea</taxon>
        <taxon>Ancylostomatidae</taxon>
        <taxon>Ancylostomatinae</taxon>
        <taxon>Ancylostoma</taxon>
    </lineage>
</organism>
<accession>A0A0C2FH98</accession>
<dbReference type="AlphaFoldDB" id="A0A0C2FH98"/>
<protein>
    <recommendedName>
        <fullName evidence="3">Tc1-like transposase DDE domain-containing protein</fullName>
    </recommendedName>
</protein>
<dbReference type="Proteomes" id="UP000054047">
    <property type="component" value="Unassembled WGS sequence"/>
</dbReference>
<sequence>MSNELTIVRMTRTPFIFVRKGVKVQGPQYCAILENKVLPWAPRYFGEEMWTYQQDGAPSHKSEETPEWIARNFPGFTSVDLTPQRPDHWPAISFDLDPLDYPIWEILESFACAKPH</sequence>
<gene>
    <name evidence="1" type="ORF">ANCDUO_23821</name>
</gene>
<reference evidence="1 2" key="1">
    <citation type="submission" date="2013-12" db="EMBL/GenBank/DDBJ databases">
        <title>Draft genome of the parsitic nematode Ancylostoma duodenale.</title>
        <authorList>
            <person name="Mitreva M."/>
        </authorList>
    </citation>
    <scope>NUCLEOTIDE SEQUENCE [LARGE SCALE GENOMIC DNA]</scope>
    <source>
        <strain evidence="1 2">Zhejiang</strain>
    </source>
</reference>
<dbReference type="EMBL" id="KN770060">
    <property type="protein sequence ID" value="KIH46129.1"/>
    <property type="molecule type" value="Genomic_DNA"/>
</dbReference>
<evidence type="ECO:0000313" key="1">
    <source>
        <dbReference type="EMBL" id="KIH46129.1"/>
    </source>
</evidence>
<dbReference type="GO" id="GO:0003676">
    <property type="term" value="F:nucleic acid binding"/>
    <property type="evidence" value="ECO:0007669"/>
    <property type="project" value="InterPro"/>
</dbReference>
<evidence type="ECO:0000313" key="2">
    <source>
        <dbReference type="Proteomes" id="UP000054047"/>
    </source>
</evidence>
<keyword evidence="2" id="KW-1185">Reference proteome</keyword>